<feature type="region of interest" description="Disordered" evidence="11">
    <location>
        <begin position="1084"/>
        <end position="1108"/>
    </location>
</feature>
<feature type="transmembrane region" description="Helical" evidence="12">
    <location>
        <begin position="1497"/>
        <end position="1514"/>
    </location>
</feature>
<evidence type="ECO:0000256" key="7">
    <source>
        <dbReference type="ARBA" id="ARBA00023054"/>
    </source>
</evidence>
<feature type="compositionally biased region" description="Acidic residues" evidence="11">
    <location>
        <begin position="540"/>
        <end position="551"/>
    </location>
</feature>
<feature type="compositionally biased region" description="Basic and acidic residues" evidence="11">
    <location>
        <begin position="1404"/>
        <end position="1417"/>
    </location>
</feature>
<dbReference type="PANTHER" id="PTHR32219">
    <property type="entry name" value="RNA-BINDING PROTEIN YLMH-RELATED"/>
    <property type="match status" value="1"/>
</dbReference>
<feature type="compositionally biased region" description="Acidic residues" evidence="11">
    <location>
        <begin position="410"/>
        <end position="421"/>
    </location>
</feature>
<evidence type="ECO:0000313" key="14">
    <source>
        <dbReference type="Proteomes" id="UP001374535"/>
    </source>
</evidence>
<feature type="compositionally biased region" description="Low complexity" evidence="11">
    <location>
        <begin position="567"/>
        <end position="587"/>
    </location>
</feature>
<feature type="compositionally biased region" description="Basic and acidic residues" evidence="11">
    <location>
        <begin position="311"/>
        <end position="331"/>
    </location>
</feature>
<keyword evidence="4 12" id="KW-0812">Transmembrane</keyword>
<feature type="compositionally biased region" description="Basic and acidic residues" evidence="11">
    <location>
        <begin position="632"/>
        <end position="697"/>
    </location>
</feature>
<feature type="compositionally biased region" description="Basic residues" evidence="11">
    <location>
        <begin position="1418"/>
        <end position="1427"/>
    </location>
</feature>
<dbReference type="EMBL" id="CP144696">
    <property type="protein sequence ID" value="WVZ12449.1"/>
    <property type="molecule type" value="Genomic_DNA"/>
</dbReference>
<feature type="compositionally biased region" description="Basic and acidic residues" evidence="11">
    <location>
        <begin position="439"/>
        <end position="455"/>
    </location>
</feature>
<feature type="compositionally biased region" description="Basic and acidic residues" evidence="11">
    <location>
        <begin position="291"/>
        <end position="301"/>
    </location>
</feature>
<feature type="region of interest" description="Disordered" evidence="11">
    <location>
        <begin position="390"/>
        <end position="502"/>
    </location>
</feature>
<feature type="region of interest" description="Disordered" evidence="11">
    <location>
        <begin position="1305"/>
        <end position="1484"/>
    </location>
</feature>
<dbReference type="PANTHER" id="PTHR32219:SF3">
    <property type="entry name" value="CALPONIN-LIKE DOMAIN PROTEIN"/>
    <property type="match status" value="1"/>
</dbReference>
<feature type="compositionally biased region" description="Basic and acidic residues" evidence="11">
    <location>
        <begin position="897"/>
        <end position="914"/>
    </location>
</feature>
<feature type="region of interest" description="Disordered" evidence="11">
    <location>
        <begin position="1"/>
        <end position="23"/>
    </location>
</feature>
<feature type="compositionally biased region" description="Basic and acidic residues" evidence="11">
    <location>
        <begin position="1342"/>
        <end position="1397"/>
    </location>
</feature>
<dbReference type="GO" id="GO:0005886">
    <property type="term" value="C:plasma membrane"/>
    <property type="evidence" value="ECO:0007669"/>
    <property type="project" value="UniProtKB-SubCell"/>
</dbReference>
<comment type="subcellular location">
    <subcellularLocation>
        <location evidence="1">Cell membrane</location>
        <topology evidence="1">Single-pass membrane protein</topology>
    </subcellularLocation>
    <subcellularLocation>
        <location evidence="2">Endoplasmic reticulum membrane</location>
        <topology evidence="2">Single-pass membrane protein</topology>
    </subcellularLocation>
</comment>
<dbReference type="Proteomes" id="UP001374535">
    <property type="component" value="Chromosome 5"/>
</dbReference>
<feature type="coiled-coil region" evidence="10">
    <location>
        <begin position="1016"/>
        <end position="1043"/>
    </location>
</feature>
<evidence type="ECO:0000256" key="12">
    <source>
        <dbReference type="SAM" id="Phobius"/>
    </source>
</evidence>
<protein>
    <submittedName>
        <fullName evidence="13">Uncharacterized protein</fullName>
    </submittedName>
</protein>
<keyword evidence="6 12" id="KW-1133">Transmembrane helix</keyword>
<evidence type="ECO:0000256" key="3">
    <source>
        <dbReference type="ARBA" id="ARBA00022475"/>
    </source>
</evidence>
<dbReference type="GO" id="GO:0005789">
    <property type="term" value="C:endoplasmic reticulum membrane"/>
    <property type="evidence" value="ECO:0007669"/>
    <property type="project" value="UniProtKB-SubCell"/>
</dbReference>
<evidence type="ECO:0000256" key="6">
    <source>
        <dbReference type="ARBA" id="ARBA00022989"/>
    </source>
</evidence>
<evidence type="ECO:0000256" key="1">
    <source>
        <dbReference type="ARBA" id="ARBA00004162"/>
    </source>
</evidence>
<proteinExistence type="inferred from homology"/>
<feature type="compositionally biased region" description="Basic and acidic residues" evidence="11">
    <location>
        <begin position="204"/>
        <end position="214"/>
    </location>
</feature>
<comment type="similarity">
    <text evidence="9">Belongs to the plant Proton pump-interactor protein family.</text>
</comment>
<feature type="compositionally biased region" description="Polar residues" evidence="11">
    <location>
        <begin position="1307"/>
        <end position="1317"/>
    </location>
</feature>
<keyword evidence="14" id="KW-1185">Reference proteome</keyword>
<evidence type="ECO:0000256" key="2">
    <source>
        <dbReference type="ARBA" id="ARBA00004389"/>
    </source>
</evidence>
<keyword evidence="5" id="KW-0256">Endoplasmic reticulum</keyword>
<feature type="region of interest" description="Disordered" evidence="11">
    <location>
        <begin position="538"/>
        <end position="937"/>
    </location>
</feature>
<feature type="compositionally biased region" description="Basic and acidic residues" evidence="11">
    <location>
        <begin position="714"/>
        <end position="731"/>
    </location>
</feature>
<sequence>MTEEQVVNVSGEEGNSGDDHLGVNAKGVAHTVDSDVDLASGGASSEELAVKICKDAEANGTAEEASEEDGELKRVYSEGGAGSVRNGVVENETRAAAADELVADHEEYVVVGASDVQNSVAAEGEIVGDENGNVNEVEECELLDRAEVSGDENGVVVNVVEGDTDVNQGDRDFECVEVHNDVAMVDGAEEEVTAAADANGGDDVQSKSESICDKDVEESGEIENVVSADVSDEKDIVTNENYDVEEVTERNEVPVDIGGVSGTTDVKEYEPEDARNSSETGQIESASGLAESEHEPSKCTEENEIVVEGESGSKSERSDQEAGSELVHKGESTTALNITDVNGDGDVVSHIAVESTSESSVNVCEMKSNAVDCDGELNVHVLEMKNAAVDSEAGTSNGAVQSESTPLAESEMENSIEEVEAEPSNFAVQGEAKPSNGAAEREVEPSNGAVEREVEPSNGVVESGTGPSNGEFESVPEPSNGALESVAESSNGAVEDEADSSNGAVVTEIKTLNGAVEIVAEPSNGTVEFVAVPSNGAIEGEAEPSNEEVVSEADLSNGAVESVTGPSNGAVEVEAESSAVNEAEPSNGAVEPSNGEVEPSSGAVESQTEPSNGAVEREAEPSNGEMESEAEPSDREVEREAEPSDDAVEREAEPSNGVADREAEPSNGEVEREAESSNGAVERELEPSNGVLEREAEPSDGVVETEVEPSNGAVEREYEPSNGSFEREAKPSDGVVESEAEPSNGVVESEAEPSNGEVESEVKLSNGIVKGEAKPSNGEVESEAKPSNGEVESEAKPSNDVVESVAKPSDGVVESEAKPLDIVVESEAKPSEGVVESEAKPSNSILESEAKPSNGVVESESESSVDLREMKNNAVNSEAELSTGALKSETESSAVSDIKRYPLEIEDEHSKGAVESEAQPVVEGEGSNQGDEDTRPALDASDVQNVGAEIVKKPFFYLIRVPRYDDDENIKEQIEKTLRQVEEKTKIRDSIRTESQTIKARCKDCDQEVKAAIAAHRAARDQLKSKRQEMDSVQSKMNRLNNAISVGDIDGKIRNMEHMIQHETLPLNEEKQLIRQIKQLKQNREELSSNMRKQDQSQQSLDHKEGNIEEHSKHLQLLKKEMEVLRNNVLKFDAATKDAKKKYNNEYDKLNELIAQFKAADEVRQEAYAKSVALKKQLHEKGKHFWDYRKAANKAQELAAGGKKEELQCFCVDQVERIMELWNKNDDFRRDYVRCNTRSTLRRLQTLDGRSLGPDEEPPVIPNVITVGASKNISMVSQSTLEQEKKPPSTESVIIKDEPVSKVVVQKTETSQTTKAKNPTKPSPLEKPVARWGDESDEEVKNEEPVRTKEEEELLLKAEKAKKEEEEAMLKEKRRLEEIEKAKEAQQRKKRNAEKAQQRAALKAQKEAEQKEKEREKRARKKERRKAASAVTADNIEQESAPTSEILTRSVEEHDQSEKPTELTKKPQKPSQFTKQTKPKSVPLALRNRGKRRIQPWMWALIAVIVAVALFYVGNSSVLRSSLQGFGF</sequence>
<feature type="compositionally biased region" description="Polar residues" evidence="11">
    <location>
        <begin position="393"/>
        <end position="407"/>
    </location>
</feature>
<evidence type="ECO:0000256" key="11">
    <source>
        <dbReference type="SAM" id="MobiDB-lite"/>
    </source>
</evidence>
<gene>
    <name evidence="13" type="ORF">V8G54_016979</name>
</gene>
<name>A0AAQ3NL95_VIGMU</name>
<evidence type="ECO:0000313" key="13">
    <source>
        <dbReference type="EMBL" id="WVZ12449.1"/>
    </source>
</evidence>
<feature type="region of interest" description="Disordered" evidence="11">
    <location>
        <begin position="58"/>
        <end position="84"/>
    </location>
</feature>
<evidence type="ECO:0000256" key="4">
    <source>
        <dbReference type="ARBA" id="ARBA00022692"/>
    </source>
</evidence>
<evidence type="ECO:0000256" key="9">
    <source>
        <dbReference type="ARBA" id="ARBA00038080"/>
    </source>
</evidence>
<evidence type="ECO:0000256" key="8">
    <source>
        <dbReference type="ARBA" id="ARBA00023136"/>
    </source>
</evidence>
<keyword evidence="8 12" id="KW-0472">Membrane</keyword>
<reference evidence="13 14" key="1">
    <citation type="journal article" date="2023" name="Life. Sci Alliance">
        <title>Evolutionary insights into 3D genome organization and epigenetic landscape of Vigna mungo.</title>
        <authorList>
            <person name="Junaid A."/>
            <person name="Singh B."/>
            <person name="Bhatia S."/>
        </authorList>
    </citation>
    <scope>NUCLEOTIDE SEQUENCE [LARGE SCALE GENOMIC DNA]</scope>
    <source>
        <strain evidence="13">Urdbean</strain>
    </source>
</reference>
<dbReference type="InterPro" id="IPR055282">
    <property type="entry name" value="PPI1-4"/>
</dbReference>
<feature type="compositionally biased region" description="Basic and acidic residues" evidence="11">
    <location>
        <begin position="1450"/>
        <end position="1465"/>
    </location>
</feature>
<feature type="region of interest" description="Disordered" evidence="11">
    <location>
        <begin position="244"/>
        <end position="343"/>
    </location>
</feature>
<organism evidence="13 14">
    <name type="scientific">Vigna mungo</name>
    <name type="common">Black gram</name>
    <name type="synonym">Phaseolus mungo</name>
    <dbReference type="NCBI Taxonomy" id="3915"/>
    <lineage>
        <taxon>Eukaryota</taxon>
        <taxon>Viridiplantae</taxon>
        <taxon>Streptophyta</taxon>
        <taxon>Embryophyta</taxon>
        <taxon>Tracheophyta</taxon>
        <taxon>Spermatophyta</taxon>
        <taxon>Magnoliopsida</taxon>
        <taxon>eudicotyledons</taxon>
        <taxon>Gunneridae</taxon>
        <taxon>Pentapetalae</taxon>
        <taxon>rosids</taxon>
        <taxon>fabids</taxon>
        <taxon>Fabales</taxon>
        <taxon>Fabaceae</taxon>
        <taxon>Papilionoideae</taxon>
        <taxon>50 kb inversion clade</taxon>
        <taxon>NPAAA clade</taxon>
        <taxon>indigoferoid/millettioid clade</taxon>
        <taxon>Phaseoleae</taxon>
        <taxon>Vigna</taxon>
    </lineage>
</organism>
<evidence type="ECO:0000256" key="5">
    <source>
        <dbReference type="ARBA" id="ARBA00022824"/>
    </source>
</evidence>
<feature type="compositionally biased region" description="Basic and acidic residues" evidence="11">
    <location>
        <begin position="265"/>
        <end position="276"/>
    </location>
</feature>
<evidence type="ECO:0000256" key="10">
    <source>
        <dbReference type="SAM" id="Coils"/>
    </source>
</evidence>
<accession>A0AAQ3NL95</accession>
<feature type="compositionally biased region" description="Polar residues" evidence="11">
    <location>
        <begin position="1438"/>
        <end position="1447"/>
    </location>
</feature>
<feature type="region of interest" description="Disordered" evidence="11">
    <location>
        <begin position="196"/>
        <end position="218"/>
    </location>
</feature>
<keyword evidence="3" id="KW-1003">Cell membrane</keyword>
<keyword evidence="7 10" id="KW-0175">Coiled coil</keyword>